<evidence type="ECO:0000256" key="1">
    <source>
        <dbReference type="ARBA" id="ARBA00004651"/>
    </source>
</evidence>
<keyword evidence="6 8" id="KW-1133">Transmembrane helix</keyword>
<keyword evidence="5 8" id="KW-0812">Transmembrane</keyword>
<dbReference type="EMBL" id="BPUS01000010">
    <property type="protein sequence ID" value="GJH27405.1"/>
    <property type="molecule type" value="Genomic_DNA"/>
</dbReference>
<dbReference type="InterPro" id="IPR052017">
    <property type="entry name" value="TSUP"/>
</dbReference>
<accession>A0AA37MHT5</accession>
<dbReference type="InterPro" id="IPR002781">
    <property type="entry name" value="TM_pro_TauE-like"/>
</dbReference>
<keyword evidence="4 8" id="KW-1003">Cell membrane</keyword>
<dbReference type="PANTHER" id="PTHR30269:SF0">
    <property type="entry name" value="MEMBRANE TRANSPORTER PROTEIN YFCA-RELATED"/>
    <property type="match status" value="1"/>
</dbReference>
<evidence type="ECO:0000256" key="6">
    <source>
        <dbReference type="ARBA" id="ARBA00022989"/>
    </source>
</evidence>
<dbReference type="GO" id="GO:0005886">
    <property type="term" value="C:plasma membrane"/>
    <property type="evidence" value="ECO:0007669"/>
    <property type="project" value="UniProtKB-SubCell"/>
</dbReference>
<evidence type="ECO:0000256" key="7">
    <source>
        <dbReference type="ARBA" id="ARBA00023136"/>
    </source>
</evidence>
<comment type="subcellular location">
    <subcellularLocation>
        <location evidence="1 8">Cell membrane</location>
        <topology evidence="1 8">Multi-pass membrane protein</topology>
    </subcellularLocation>
</comment>
<evidence type="ECO:0000313" key="10">
    <source>
        <dbReference type="Proteomes" id="UP001055111"/>
    </source>
</evidence>
<dbReference type="Pfam" id="PF01925">
    <property type="entry name" value="TauE"/>
    <property type="match status" value="1"/>
</dbReference>
<keyword evidence="3" id="KW-0813">Transport</keyword>
<evidence type="ECO:0000313" key="9">
    <source>
        <dbReference type="EMBL" id="GJH27405.1"/>
    </source>
</evidence>
<comment type="similarity">
    <text evidence="2 8">Belongs to the 4-toluene sulfonate uptake permease (TSUP) (TC 2.A.102) family.</text>
</comment>
<feature type="transmembrane region" description="Helical" evidence="8">
    <location>
        <begin position="7"/>
        <end position="28"/>
    </location>
</feature>
<gene>
    <name evidence="9" type="ORF">CBA19CS42_22835</name>
</gene>
<dbReference type="AlphaFoldDB" id="A0AA37MHT5"/>
<organism evidence="9 10">
    <name type="scientific">Caballeronia novacaledonica</name>
    <dbReference type="NCBI Taxonomy" id="1544861"/>
    <lineage>
        <taxon>Bacteria</taxon>
        <taxon>Pseudomonadati</taxon>
        <taxon>Pseudomonadota</taxon>
        <taxon>Betaproteobacteria</taxon>
        <taxon>Burkholderiales</taxon>
        <taxon>Burkholderiaceae</taxon>
        <taxon>Caballeronia</taxon>
    </lineage>
</organism>
<proteinExistence type="inferred from homology"/>
<keyword evidence="7 8" id="KW-0472">Membrane</keyword>
<evidence type="ECO:0000256" key="2">
    <source>
        <dbReference type="ARBA" id="ARBA00009142"/>
    </source>
</evidence>
<sequence>MVLAPDTIVIIIAAGLFCGFLNAVASSGSAVSLPVLMSVGLHAVTANATNRVPVLVGAIAATVGLARRGAIPWRRTLSTAGPITLGAAAGALLSERIPGHDLRMVIVAAVAVALVLILTNLKKLLNSAAKGDAQVDWKVMLLLFCVGVWTGFIVLDAGTYMLLVLVLAADFALPEANALRNVATATATAVAMAIFAGHESVDWTTGGIMALGSVAGGLLGARLAISEQARRWIVGLLIVVIVGELANLSIRYFAHLLH</sequence>
<feature type="transmembrane region" description="Helical" evidence="8">
    <location>
        <begin position="102"/>
        <end position="121"/>
    </location>
</feature>
<feature type="transmembrane region" description="Helical" evidence="8">
    <location>
        <begin position="141"/>
        <end position="166"/>
    </location>
</feature>
<feature type="transmembrane region" description="Helical" evidence="8">
    <location>
        <begin position="232"/>
        <end position="254"/>
    </location>
</feature>
<evidence type="ECO:0000256" key="8">
    <source>
        <dbReference type="RuleBase" id="RU363041"/>
    </source>
</evidence>
<feature type="transmembrane region" description="Helical" evidence="8">
    <location>
        <begin position="203"/>
        <end position="225"/>
    </location>
</feature>
<reference evidence="9" key="1">
    <citation type="submission" date="2022-09" db="EMBL/GenBank/DDBJ databases">
        <title>Isolation and characterization of 3-chlorobenzoate degrading bacteria from soils in Shizuoka.</title>
        <authorList>
            <person name="Ifat A."/>
            <person name="Ogawa N."/>
            <person name="Kimbara K."/>
            <person name="Moriuchi R."/>
            <person name="Dohra H."/>
            <person name="Shintani M."/>
        </authorList>
    </citation>
    <scope>NUCLEOTIDE SEQUENCE</scope>
    <source>
        <strain evidence="9">19CS4-2</strain>
    </source>
</reference>
<comment type="caution">
    <text evidence="9">The sequence shown here is derived from an EMBL/GenBank/DDBJ whole genome shotgun (WGS) entry which is preliminary data.</text>
</comment>
<dbReference type="RefSeq" id="WP_238214085.1">
    <property type="nucleotide sequence ID" value="NZ_BPUS01000010.1"/>
</dbReference>
<dbReference type="Proteomes" id="UP001055111">
    <property type="component" value="Unassembled WGS sequence"/>
</dbReference>
<dbReference type="PANTHER" id="PTHR30269">
    <property type="entry name" value="TRANSMEMBRANE PROTEIN YFCA"/>
    <property type="match status" value="1"/>
</dbReference>
<evidence type="ECO:0000256" key="4">
    <source>
        <dbReference type="ARBA" id="ARBA00022475"/>
    </source>
</evidence>
<protein>
    <recommendedName>
        <fullName evidence="8">Probable membrane transporter protein</fullName>
    </recommendedName>
</protein>
<evidence type="ECO:0000256" key="5">
    <source>
        <dbReference type="ARBA" id="ARBA00022692"/>
    </source>
</evidence>
<evidence type="ECO:0000256" key="3">
    <source>
        <dbReference type="ARBA" id="ARBA00022448"/>
    </source>
</evidence>
<name>A0AA37MHT5_9BURK</name>